<evidence type="ECO:0000313" key="3">
    <source>
        <dbReference type="Proteomes" id="UP000608024"/>
    </source>
</evidence>
<evidence type="ECO:0000313" key="2">
    <source>
        <dbReference type="EMBL" id="GHE40875.1"/>
    </source>
</evidence>
<keyword evidence="3" id="KW-1185">Reference proteome</keyword>
<dbReference type="RefSeq" id="WP_308438979.1">
    <property type="nucleotide sequence ID" value="NZ_BNBT01000007.1"/>
</dbReference>
<keyword evidence="1" id="KW-0472">Membrane</keyword>
<protein>
    <submittedName>
        <fullName evidence="2">Uncharacterized protein</fullName>
    </submittedName>
</protein>
<feature type="transmembrane region" description="Helical" evidence="1">
    <location>
        <begin position="37"/>
        <end position="56"/>
    </location>
</feature>
<sequence length="166" mass="16804">MTALAVLAPVLVWLVADPLLGHRPRITDGGRTLDLGAAPVAAVALLASLAGWALLAALERFAARRARAVWTGTACAVLAVSFLPLTGGGMDGGTRLSLALMHLAVAAVLIPGLGGGWAPALTPGGPCRRSARACVESGDGRLLLDVSVAAMLGKVTASEPCREPKR</sequence>
<keyword evidence="1" id="KW-0812">Transmembrane</keyword>
<dbReference type="AlphaFoldDB" id="A0A919DEI0"/>
<name>A0A919DEI0_9ACTN</name>
<evidence type="ECO:0000256" key="1">
    <source>
        <dbReference type="SAM" id="Phobius"/>
    </source>
</evidence>
<dbReference type="Proteomes" id="UP000608024">
    <property type="component" value="Unassembled WGS sequence"/>
</dbReference>
<feature type="transmembrane region" description="Helical" evidence="1">
    <location>
        <begin position="99"/>
        <end position="122"/>
    </location>
</feature>
<feature type="transmembrane region" description="Helical" evidence="1">
    <location>
        <begin position="68"/>
        <end position="87"/>
    </location>
</feature>
<gene>
    <name evidence="2" type="ORF">GCM10018785_08020</name>
</gene>
<reference evidence="2" key="2">
    <citation type="submission" date="2020-09" db="EMBL/GenBank/DDBJ databases">
        <authorList>
            <person name="Sun Q."/>
            <person name="Ohkuma M."/>
        </authorList>
    </citation>
    <scope>NUCLEOTIDE SEQUENCE</scope>
    <source>
        <strain evidence="2">JCM 4784</strain>
    </source>
</reference>
<keyword evidence="1" id="KW-1133">Transmembrane helix</keyword>
<dbReference type="Pfam" id="PF19545">
    <property type="entry name" value="DUF6069"/>
    <property type="match status" value="1"/>
</dbReference>
<reference evidence="2" key="1">
    <citation type="journal article" date="2014" name="Int. J. Syst. Evol. Microbiol.">
        <title>Complete genome sequence of Corynebacterium casei LMG S-19264T (=DSM 44701T), isolated from a smear-ripened cheese.</title>
        <authorList>
            <consortium name="US DOE Joint Genome Institute (JGI-PGF)"/>
            <person name="Walter F."/>
            <person name="Albersmeier A."/>
            <person name="Kalinowski J."/>
            <person name="Ruckert C."/>
        </authorList>
    </citation>
    <scope>NUCLEOTIDE SEQUENCE</scope>
    <source>
        <strain evidence="2">JCM 4784</strain>
    </source>
</reference>
<dbReference type="EMBL" id="BNBT01000007">
    <property type="protein sequence ID" value="GHE40875.1"/>
    <property type="molecule type" value="Genomic_DNA"/>
</dbReference>
<dbReference type="InterPro" id="IPR045713">
    <property type="entry name" value="DUF6069"/>
</dbReference>
<accession>A0A919DEI0</accession>
<comment type="caution">
    <text evidence="2">The sequence shown here is derived from an EMBL/GenBank/DDBJ whole genome shotgun (WGS) entry which is preliminary data.</text>
</comment>
<proteinExistence type="predicted"/>
<organism evidence="2 3">
    <name type="scientific">Streptomyces longispororuber</name>
    <dbReference type="NCBI Taxonomy" id="68230"/>
    <lineage>
        <taxon>Bacteria</taxon>
        <taxon>Bacillati</taxon>
        <taxon>Actinomycetota</taxon>
        <taxon>Actinomycetes</taxon>
        <taxon>Kitasatosporales</taxon>
        <taxon>Streptomycetaceae</taxon>
        <taxon>Streptomyces</taxon>
    </lineage>
</organism>